<evidence type="ECO:0000259" key="3">
    <source>
        <dbReference type="Pfam" id="PF16344"/>
    </source>
</evidence>
<accession>A0A1I3F4A6</accession>
<dbReference type="Proteomes" id="UP000198670">
    <property type="component" value="Unassembled WGS sequence"/>
</dbReference>
<dbReference type="STRING" id="1477437.SAMN05444682_102162"/>
<sequence length="391" mass="43661">MSDYQDIHQLLKKYLNNSCTPEEATHFMQMLQSGKEQRYVEQLIDKYLQQGSTNPDVLADEAALTRIFKKLNLGDNQPNKHRKSLFFYLKAAAVLLLVAGITGAYYYSQNQEKELTVVKNDASPGGNRATLTLADGQAIDLNTQQSGIVMGDGIKYLDGSSVLDKQANVRTSSQVYTLTTPQGGTYQITLPDGTNVWLNSASTLKYPSRFEGEERVVELNGEAYFEVSNQVSKKAKGQKTPFKVISNLQTVEVLGTHFNINAYADERTTNTTLVEGAVRVLTAQTATLLKPGQQSRADTRGIRVADVDVETAIDWKNGDFIFADENLKSIMRKIARWYGVKVVYQDELSDDMYNAQISRNKNLSEVLHILELSKGLTFKIENDILFLSSPK</sequence>
<dbReference type="Gene3D" id="3.55.50.30">
    <property type="match status" value="1"/>
</dbReference>
<feature type="transmembrane region" description="Helical" evidence="1">
    <location>
        <begin position="85"/>
        <end position="107"/>
    </location>
</feature>
<gene>
    <name evidence="4" type="ORF">SAMN05444682_102162</name>
</gene>
<name>A0A1I3F4A6_9SPHI</name>
<evidence type="ECO:0000313" key="4">
    <source>
        <dbReference type="EMBL" id="SFI06034.1"/>
    </source>
</evidence>
<dbReference type="InterPro" id="IPR012373">
    <property type="entry name" value="Ferrdict_sens_TM"/>
</dbReference>
<dbReference type="Gene3D" id="2.60.120.1440">
    <property type="match status" value="1"/>
</dbReference>
<protein>
    <submittedName>
        <fullName evidence="4">FecR family protein</fullName>
    </submittedName>
</protein>
<dbReference type="InterPro" id="IPR032508">
    <property type="entry name" value="FecR_C"/>
</dbReference>
<dbReference type="PANTHER" id="PTHR30273:SF2">
    <property type="entry name" value="PROTEIN FECR"/>
    <property type="match status" value="1"/>
</dbReference>
<evidence type="ECO:0000256" key="1">
    <source>
        <dbReference type="SAM" id="Phobius"/>
    </source>
</evidence>
<dbReference type="OrthoDB" id="1099963at2"/>
<organism evidence="4 5">
    <name type="scientific">Parapedobacter indicus</name>
    <dbReference type="NCBI Taxonomy" id="1477437"/>
    <lineage>
        <taxon>Bacteria</taxon>
        <taxon>Pseudomonadati</taxon>
        <taxon>Bacteroidota</taxon>
        <taxon>Sphingobacteriia</taxon>
        <taxon>Sphingobacteriales</taxon>
        <taxon>Sphingobacteriaceae</taxon>
        <taxon>Parapedobacter</taxon>
    </lineage>
</organism>
<dbReference type="InterPro" id="IPR006860">
    <property type="entry name" value="FecR"/>
</dbReference>
<feature type="domain" description="Protein FecR C-terminal" evidence="3">
    <location>
        <begin position="319"/>
        <end position="384"/>
    </location>
</feature>
<keyword evidence="5" id="KW-1185">Reference proteome</keyword>
<reference evidence="4 5" key="1">
    <citation type="submission" date="2016-10" db="EMBL/GenBank/DDBJ databases">
        <authorList>
            <person name="de Groot N.N."/>
        </authorList>
    </citation>
    <scope>NUCLEOTIDE SEQUENCE [LARGE SCALE GENOMIC DNA]</scope>
    <source>
        <strain evidence="4 5">RK1</strain>
    </source>
</reference>
<dbReference type="RefSeq" id="WP_090624774.1">
    <property type="nucleotide sequence ID" value="NZ_FOQO01000002.1"/>
</dbReference>
<evidence type="ECO:0000259" key="2">
    <source>
        <dbReference type="Pfam" id="PF04773"/>
    </source>
</evidence>
<dbReference type="Pfam" id="PF04773">
    <property type="entry name" value="FecR"/>
    <property type="match status" value="1"/>
</dbReference>
<dbReference type="Pfam" id="PF16344">
    <property type="entry name" value="FecR_C"/>
    <property type="match status" value="1"/>
</dbReference>
<dbReference type="PANTHER" id="PTHR30273">
    <property type="entry name" value="PERIPLASMIC SIGNAL SENSOR AND SIGMA FACTOR ACTIVATOR FECR-RELATED"/>
    <property type="match status" value="1"/>
</dbReference>
<evidence type="ECO:0000313" key="5">
    <source>
        <dbReference type="Proteomes" id="UP000198670"/>
    </source>
</evidence>
<proteinExistence type="predicted"/>
<feature type="domain" description="FecR protein" evidence="2">
    <location>
        <begin position="177"/>
        <end position="279"/>
    </location>
</feature>
<keyword evidence="1" id="KW-0472">Membrane</keyword>
<dbReference type="GO" id="GO:0016989">
    <property type="term" value="F:sigma factor antagonist activity"/>
    <property type="evidence" value="ECO:0007669"/>
    <property type="project" value="TreeGrafter"/>
</dbReference>
<dbReference type="AlphaFoldDB" id="A0A1I3F4A6"/>
<keyword evidence="1" id="KW-0812">Transmembrane</keyword>
<keyword evidence="1" id="KW-1133">Transmembrane helix</keyword>
<dbReference type="EMBL" id="FOQO01000002">
    <property type="protein sequence ID" value="SFI06034.1"/>
    <property type="molecule type" value="Genomic_DNA"/>
</dbReference>